<evidence type="ECO:0000259" key="4">
    <source>
        <dbReference type="PROSITE" id="PS51203"/>
    </source>
</evidence>
<reference evidence="5 6" key="1">
    <citation type="journal article" date="2017" name="Biotechnol. Biofuels">
        <title>Differential beta-glucosidase expression as a function of carbon source availability in Talaromyces amestolkiae: a genomic and proteomic approach.</title>
        <authorList>
            <person name="de Eugenio L.I."/>
            <person name="Mendez-Liter J.A."/>
            <person name="Nieto-Dominguez M."/>
            <person name="Alonso L."/>
            <person name="Gil-Munoz J."/>
            <person name="Barriuso J."/>
            <person name="Prieto A."/>
            <person name="Martinez M.J."/>
        </authorList>
    </citation>
    <scope>NUCLEOTIDE SEQUENCE [LARGE SCALE GENOMIC DNA]</scope>
    <source>
        <strain evidence="5 6">CIB</strain>
    </source>
</reference>
<organism evidence="5 6">
    <name type="scientific">Talaromyces amestolkiae</name>
    <dbReference type="NCBI Taxonomy" id="1196081"/>
    <lineage>
        <taxon>Eukaryota</taxon>
        <taxon>Fungi</taxon>
        <taxon>Dikarya</taxon>
        <taxon>Ascomycota</taxon>
        <taxon>Pezizomycotina</taxon>
        <taxon>Eurotiomycetes</taxon>
        <taxon>Eurotiomycetidae</taxon>
        <taxon>Eurotiales</taxon>
        <taxon>Trichocomaceae</taxon>
        <taxon>Talaromyces</taxon>
        <taxon>Talaromyces sect. Talaromyces</taxon>
    </lineage>
</organism>
<name>A0A364L7A6_TALAM</name>
<evidence type="ECO:0000259" key="3">
    <source>
        <dbReference type="PROSITE" id="PS51048"/>
    </source>
</evidence>
<feature type="domain" description="SGS" evidence="3">
    <location>
        <begin position="372"/>
        <end position="481"/>
    </location>
</feature>
<dbReference type="SUPFAM" id="SSF49764">
    <property type="entry name" value="HSP20-like chaperones"/>
    <property type="match status" value="1"/>
</dbReference>
<comment type="caution">
    <text evidence="5">The sequence shown here is derived from an EMBL/GenBank/DDBJ whole genome shotgun (WGS) entry which is preliminary data.</text>
</comment>
<dbReference type="InterPro" id="IPR044563">
    <property type="entry name" value="Sgt1-like"/>
</dbReference>
<evidence type="ECO:0008006" key="7">
    <source>
        <dbReference type="Google" id="ProtNLM"/>
    </source>
</evidence>
<feature type="region of interest" description="Disordered" evidence="2">
    <location>
        <begin position="354"/>
        <end position="429"/>
    </location>
</feature>
<feature type="domain" description="CS" evidence="4">
    <location>
        <begin position="240"/>
        <end position="331"/>
    </location>
</feature>
<feature type="compositionally biased region" description="Acidic residues" evidence="2">
    <location>
        <begin position="408"/>
        <end position="418"/>
    </location>
</feature>
<evidence type="ECO:0000256" key="2">
    <source>
        <dbReference type="SAM" id="MobiDB-lite"/>
    </source>
</evidence>
<dbReference type="CDD" id="cd06466">
    <property type="entry name" value="p23_CS_SGT1_like"/>
    <property type="match status" value="1"/>
</dbReference>
<dbReference type="Pfam" id="PF04969">
    <property type="entry name" value="CS"/>
    <property type="match status" value="1"/>
</dbReference>
<dbReference type="InterPro" id="IPR007699">
    <property type="entry name" value="SGS_dom"/>
</dbReference>
<dbReference type="InterPro" id="IPR007052">
    <property type="entry name" value="CS_dom"/>
</dbReference>
<dbReference type="PROSITE" id="PS51203">
    <property type="entry name" value="CS"/>
    <property type="match status" value="1"/>
</dbReference>
<feature type="compositionally biased region" description="Low complexity" evidence="2">
    <location>
        <begin position="357"/>
        <end position="368"/>
    </location>
</feature>
<accession>A0A364L7A6</accession>
<dbReference type="Proteomes" id="UP000249363">
    <property type="component" value="Unassembled WGS sequence"/>
</dbReference>
<evidence type="ECO:0000256" key="1">
    <source>
        <dbReference type="ARBA" id="ARBA00008509"/>
    </source>
</evidence>
<feature type="compositionally biased region" description="Basic and acidic residues" evidence="2">
    <location>
        <begin position="382"/>
        <end position="407"/>
    </location>
</feature>
<dbReference type="OrthoDB" id="1898560at2759"/>
<dbReference type="Gene3D" id="2.60.40.790">
    <property type="match status" value="1"/>
</dbReference>
<gene>
    <name evidence="5" type="ORF">BHQ10_007704</name>
</gene>
<dbReference type="EMBL" id="MIKG01000016">
    <property type="protein sequence ID" value="RAO71692.1"/>
    <property type="molecule type" value="Genomic_DNA"/>
</dbReference>
<evidence type="ECO:0000313" key="6">
    <source>
        <dbReference type="Proteomes" id="UP000249363"/>
    </source>
</evidence>
<dbReference type="GO" id="GO:0051087">
    <property type="term" value="F:protein-folding chaperone binding"/>
    <property type="evidence" value="ECO:0007669"/>
    <property type="project" value="InterPro"/>
</dbReference>
<dbReference type="AlphaFoldDB" id="A0A364L7A6"/>
<dbReference type="SUPFAM" id="SSF48452">
    <property type="entry name" value="TPR-like"/>
    <property type="match status" value="1"/>
</dbReference>
<dbReference type="RefSeq" id="XP_040736207.1">
    <property type="nucleotide sequence ID" value="XM_040880429.1"/>
</dbReference>
<dbReference type="InterPro" id="IPR008978">
    <property type="entry name" value="HSP20-like_chaperone"/>
</dbReference>
<comment type="similarity">
    <text evidence="1">Belongs to the SGT1 family.</text>
</comment>
<dbReference type="Gene3D" id="1.25.40.10">
    <property type="entry name" value="Tetratricopeptide repeat domain"/>
    <property type="match status" value="1"/>
</dbReference>
<feature type="compositionally biased region" description="Polar residues" evidence="2">
    <location>
        <begin position="369"/>
        <end position="378"/>
    </location>
</feature>
<dbReference type="PANTHER" id="PTHR45862">
    <property type="entry name" value="PROTEIN SGT1 HOMOLOG"/>
    <property type="match status" value="1"/>
</dbReference>
<dbReference type="PROSITE" id="PS51048">
    <property type="entry name" value="SGS"/>
    <property type="match status" value="1"/>
</dbReference>
<dbReference type="GeneID" id="63796919"/>
<dbReference type="InterPro" id="IPR011990">
    <property type="entry name" value="TPR-like_helical_dom_sf"/>
</dbReference>
<dbReference type="STRING" id="1196081.A0A364L7A6"/>
<proteinExistence type="inferred from homology"/>
<keyword evidence="6" id="KW-1185">Reference proteome</keyword>
<dbReference type="Pfam" id="PF05002">
    <property type="entry name" value="SGS"/>
    <property type="match status" value="1"/>
</dbReference>
<sequence length="481" mass="52093">MNEATQGDKAGSQSNWPVAITHYTNALIENPRAPSYYIKRSTAYSRRKAVDGGPDLNAALGDVELALALARERGKRELIIEAQLRRAIVLFQLERFGDAEYLFDLLEDKLGIKDGDGSSAGNKSAQVQAAMSAQKGQQQKLENELKIWRLKIKGKIGKLETGDEKLAVSIKEYPDIKIPEEEELRKRLKEQLSSSGAASVVDRAKESTLDVLGSTSTAPPFTAGPGVAATSTTPAPVSAPAKVRHEWYQSHDAVVVTIYAKNVDKSKLETDLQDDSLSLEFPLPSGSIYSFNIDPFYAPIDTTQSKISVLSTKIEVTLRKRTPGQKWSALEGSATAPIISDAASTTITVNSAATVPTTQNSSQVNNNTGGPSYPTSSRHGVKNWDKLADDLTAKKKNKDEKKKKSGEDAEEDDEDDAASVDSDIGGGDAVDSFFKKLYAGADPDTRRAMMKSFYESQGTALSTNWDEVGKERVAVVPPSDD</sequence>
<protein>
    <recommendedName>
        <fullName evidence="7">CS domain-containing protein</fullName>
    </recommendedName>
</protein>
<evidence type="ECO:0000313" key="5">
    <source>
        <dbReference type="EMBL" id="RAO71692.1"/>
    </source>
</evidence>